<proteinExistence type="predicted"/>
<sequence>MNTTWLIQSEFGGLSVAAGLFTAGLALVHLFADRLQISPPQRRRWLSAAGGASVAYVFLLLLPEVSEAAAVAGSLRGEAFLAEQLLYVAALSGFLAFYGVEVVVAQRRAESPTDAPGVFWFHVLVFALYSAIIGFLLFHQEVENLANLFLYALAMAFHFQVTDYGLARHHGEEFHRVGRWILAAGTAVGGLLGFAAEAIGLGLTVLYGFVAGAVVLNVIKEELPHVDESRFAAFVLGTLLYAGLLLVI</sequence>
<feature type="transmembrane region" description="Helical" evidence="1">
    <location>
        <begin position="12"/>
        <end position="32"/>
    </location>
</feature>
<evidence type="ECO:0000313" key="2">
    <source>
        <dbReference type="EMBL" id="MDS0295266.1"/>
    </source>
</evidence>
<feature type="transmembrane region" description="Helical" evidence="1">
    <location>
        <begin position="44"/>
        <end position="65"/>
    </location>
</feature>
<evidence type="ECO:0000313" key="3">
    <source>
        <dbReference type="Proteomes" id="UP001254813"/>
    </source>
</evidence>
<feature type="transmembrane region" description="Helical" evidence="1">
    <location>
        <begin position="117"/>
        <end position="139"/>
    </location>
</feature>
<feature type="transmembrane region" description="Helical" evidence="1">
    <location>
        <begin position="145"/>
        <end position="165"/>
    </location>
</feature>
<gene>
    <name evidence="2" type="ORF">NDI79_13885</name>
</gene>
<keyword evidence="3" id="KW-1185">Reference proteome</keyword>
<protein>
    <recommendedName>
        <fullName evidence="4">Zinc transporter, ZIP family</fullName>
    </recommendedName>
</protein>
<accession>A0ABU2G461</accession>
<evidence type="ECO:0000256" key="1">
    <source>
        <dbReference type="SAM" id="Phobius"/>
    </source>
</evidence>
<dbReference type="Proteomes" id="UP001254813">
    <property type="component" value="Unassembled WGS sequence"/>
</dbReference>
<comment type="caution">
    <text evidence="2">The sequence shown here is derived from an EMBL/GenBank/DDBJ whole genome shotgun (WGS) entry which is preliminary data.</text>
</comment>
<keyword evidence="1" id="KW-1133">Transmembrane helix</keyword>
<evidence type="ECO:0008006" key="4">
    <source>
        <dbReference type="Google" id="ProtNLM"/>
    </source>
</evidence>
<keyword evidence="1" id="KW-0812">Transmembrane</keyword>
<feature type="transmembrane region" description="Helical" evidence="1">
    <location>
        <begin position="85"/>
        <end position="105"/>
    </location>
</feature>
<organism evidence="2 3">
    <name type="scientific">Halogeometricum luteum</name>
    <dbReference type="NCBI Taxonomy" id="2950537"/>
    <lineage>
        <taxon>Archaea</taxon>
        <taxon>Methanobacteriati</taxon>
        <taxon>Methanobacteriota</taxon>
        <taxon>Stenosarchaea group</taxon>
        <taxon>Halobacteria</taxon>
        <taxon>Halobacteriales</taxon>
        <taxon>Haloferacaceae</taxon>
        <taxon>Halogeometricum</taxon>
    </lineage>
</organism>
<dbReference type="EMBL" id="JAMQOQ010000003">
    <property type="protein sequence ID" value="MDS0295266.1"/>
    <property type="molecule type" value="Genomic_DNA"/>
</dbReference>
<dbReference type="RefSeq" id="WP_310929138.1">
    <property type="nucleotide sequence ID" value="NZ_JAMQOQ010000003.1"/>
</dbReference>
<keyword evidence="1" id="KW-0472">Membrane</keyword>
<feature type="transmembrane region" description="Helical" evidence="1">
    <location>
        <begin position="231"/>
        <end position="247"/>
    </location>
</feature>
<name>A0ABU2G461_9EURY</name>
<reference evidence="2 3" key="1">
    <citation type="submission" date="2022-06" db="EMBL/GenBank/DDBJ databases">
        <title>Halogeometricum sp. a new haloarchaeum isolate from saline soil.</title>
        <authorList>
            <person name="Strakova D."/>
            <person name="Galisteo C."/>
            <person name="Sanchez-Porro C."/>
            <person name="Ventosa A."/>
        </authorList>
    </citation>
    <scope>NUCLEOTIDE SEQUENCE [LARGE SCALE GENOMIC DNA]</scope>
    <source>
        <strain evidence="3">S3BR25-2</strain>
    </source>
</reference>